<dbReference type="Proteomes" id="UP000289708">
    <property type="component" value="Unassembled WGS sequence"/>
</dbReference>
<dbReference type="InterPro" id="IPR035089">
    <property type="entry name" value="Phage_sheath_subtilisin"/>
</dbReference>
<evidence type="ECO:0000313" key="4">
    <source>
        <dbReference type="Proteomes" id="UP000289708"/>
    </source>
</evidence>
<evidence type="ECO:0000259" key="2">
    <source>
        <dbReference type="Pfam" id="PF04984"/>
    </source>
</evidence>
<keyword evidence="4" id="KW-1185">Reference proteome</keyword>
<reference evidence="3 4" key="1">
    <citation type="submission" date="2018-12" db="EMBL/GenBank/DDBJ databases">
        <title>bacterium Hansschlegelia zhihuaiae S113.</title>
        <authorList>
            <person name="He J."/>
        </authorList>
    </citation>
    <scope>NUCLEOTIDE SEQUENCE [LARGE SCALE GENOMIC DNA]</scope>
    <source>
        <strain evidence="3 4">S 113</strain>
    </source>
</reference>
<evidence type="ECO:0000256" key="1">
    <source>
        <dbReference type="ARBA" id="ARBA00008005"/>
    </source>
</evidence>
<evidence type="ECO:0000313" key="3">
    <source>
        <dbReference type="EMBL" id="RXF67687.1"/>
    </source>
</evidence>
<comment type="caution">
    <text evidence="3">The sequence shown here is derived from an EMBL/GenBank/DDBJ whole genome shotgun (WGS) entry which is preliminary data.</text>
</comment>
<sequence>MSIAFNQVPGDIRVPIFAAEINAGPPPYSSISRCLLIGRADEELVEPLTLIPIGSADPTTLFGKGTMLADMALFARQVMPLGELYAMAVPEGESATAAVGSITFSGTAKGRGTFSRYIAGEKYGVIVQEGDTAEAVAAKFRNAVNKGYSKFNRRMYAPVVASLDAEDAETVLLTAVHKGAEGNWIRIDRGLNDDPDGVKGVSASVVQPTGGLGGASVEDALAAIVAEPFDWIGSPWSSTGALDEVRDFMADRWSPLKALYGHYVTAQDGNLAALTAAGALRNDPHATIIGVYNCPHPRWSWVASVTARLAFSKNLGRELATAVEIARPMQTLVLPGLVGPKNSVAVFDPADRDSLLRNGISTWVVRPDGQVALDRVITTYRVNDADLLDTTFLDVESIAIAAYVSRYMRNKLLGQYPRHVMREDNPNGIQGVVTPAQAKACVIHAYEDLAGAGIVRQEDEFAQYLLVEFDYGQDRANFYLPVAKAAALRVFAVNITMFTNLTPAATLL</sequence>
<comment type="similarity">
    <text evidence="1">Belongs to the myoviridae tail sheath protein family.</text>
</comment>
<name>A0A4Q0M431_9HYPH</name>
<dbReference type="EMBL" id="RYFI01000031">
    <property type="protein sequence ID" value="RXF67687.1"/>
    <property type="molecule type" value="Genomic_DNA"/>
</dbReference>
<dbReference type="AlphaFoldDB" id="A0A4Q0M431"/>
<organism evidence="3 4">
    <name type="scientific">Hansschlegelia zhihuaiae</name>
    <dbReference type="NCBI Taxonomy" id="405005"/>
    <lineage>
        <taxon>Bacteria</taxon>
        <taxon>Pseudomonadati</taxon>
        <taxon>Pseudomonadota</taxon>
        <taxon>Alphaproteobacteria</taxon>
        <taxon>Hyphomicrobiales</taxon>
        <taxon>Methylopilaceae</taxon>
        <taxon>Hansschlegelia</taxon>
    </lineage>
</organism>
<proteinExistence type="inferred from homology"/>
<protein>
    <recommendedName>
        <fullName evidence="2">Tail sheath protein subtilisin-like domain-containing protein</fullName>
    </recommendedName>
</protein>
<dbReference type="Pfam" id="PF04984">
    <property type="entry name" value="Phage_sheath_1"/>
    <property type="match status" value="1"/>
</dbReference>
<feature type="domain" description="Tail sheath protein subtilisin-like" evidence="2">
    <location>
        <begin position="210"/>
        <end position="379"/>
    </location>
</feature>
<gene>
    <name evidence="3" type="ORF">EK403_21020</name>
</gene>
<dbReference type="RefSeq" id="WP_128779417.1">
    <property type="nucleotide sequence ID" value="NZ_RYFI01000031.1"/>
</dbReference>
<accession>A0A4Q0M431</accession>
<dbReference type="OrthoDB" id="5442644at2"/>